<accession>A0AAV1X411</accession>
<evidence type="ECO:0000256" key="4">
    <source>
        <dbReference type="ARBA" id="ARBA00013081"/>
    </source>
</evidence>
<sequence length="389" mass="43265">MLRLFYSPLRRCFPLGGGSSGDGNGGDDGLLWHTDLKPHASGDFSIAVAQANYSLEDQSQVFTSPTATYIGVYDGHGGPEASRFISRHLFSHLNKFSTEKGGLSVDVIKKAIRATEEGFCSLVKVSMHISPQIASVGSCCLLGAIADNVLYVANLGDSRVVLGRRHTGSKSSQVVAERLSTDHNVSDEEVRREVEALHPDDSHVVVYTRGVWRIKGIIQVSRSIGDVYLKRPDIYTDPDFKQYLNHIPLKYPVMSSEPSIIIRELEPEDLFLIFASDGLWEQLSDEEAVDIVFKYPRAGIAKRLVRTALQLAAKKREMRYDDIIKIGKGIRRHFHDDITVIVIFLDHHQRGSSHGRFKQTVDCTTAPADIFSLNTDNVEAEKMLLRSIG</sequence>
<feature type="domain" description="PPM-type phosphatase" evidence="13">
    <location>
        <begin position="43"/>
        <end position="345"/>
    </location>
</feature>
<dbReference type="GO" id="GO:0046872">
    <property type="term" value="F:metal ion binding"/>
    <property type="evidence" value="ECO:0007669"/>
    <property type="project" value="UniProtKB-KW"/>
</dbReference>
<evidence type="ECO:0000256" key="12">
    <source>
        <dbReference type="RuleBase" id="RU003465"/>
    </source>
</evidence>
<evidence type="ECO:0000256" key="7">
    <source>
        <dbReference type="ARBA" id="ARBA00022842"/>
    </source>
</evidence>
<dbReference type="GO" id="GO:0004722">
    <property type="term" value="F:protein serine/threonine phosphatase activity"/>
    <property type="evidence" value="ECO:0007669"/>
    <property type="project" value="UniProtKB-EC"/>
</dbReference>
<evidence type="ECO:0000256" key="5">
    <source>
        <dbReference type="ARBA" id="ARBA00022723"/>
    </source>
</evidence>
<dbReference type="EMBL" id="CAXHTB010000012">
    <property type="protein sequence ID" value="CAL0316355.1"/>
    <property type="molecule type" value="Genomic_DNA"/>
</dbReference>
<comment type="caution">
    <text evidence="14">The sequence shown here is derived from an EMBL/GenBank/DDBJ whole genome shotgun (WGS) entry which is preliminary data.</text>
</comment>
<evidence type="ECO:0000256" key="11">
    <source>
        <dbReference type="ARBA" id="ARBA00048336"/>
    </source>
</evidence>
<dbReference type="Pfam" id="PF00481">
    <property type="entry name" value="PP2C"/>
    <property type="match status" value="1"/>
</dbReference>
<keyword evidence="5" id="KW-0479">Metal-binding</keyword>
<dbReference type="Gene3D" id="3.60.40.10">
    <property type="entry name" value="PPM-type phosphatase domain"/>
    <property type="match status" value="1"/>
</dbReference>
<gene>
    <name evidence="14" type="ORF">LLUT_LOCUS17415</name>
</gene>
<protein>
    <recommendedName>
        <fullName evidence="4">protein-serine/threonine phosphatase</fullName>
        <ecNumber evidence="4">3.1.3.16</ecNumber>
    </recommendedName>
</protein>
<evidence type="ECO:0000256" key="3">
    <source>
        <dbReference type="ARBA" id="ARBA00006702"/>
    </source>
</evidence>
<evidence type="ECO:0000256" key="1">
    <source>
        <dbReference type="ARBA" id="ARBA00001936"/>
    </source>
</evidence>
<dbReference type="AlphaFoldDB" id="A0AAV1X411"/>
<dbReference type="InterPro" id="IPR036457">
    <property type="entry name" value="PPM-type-like_dom_sf"/>
</dbReference>
<keyword evidence="15" id="KW-1185">Reference proteome</keyword>
<reference evidence="14 15" key="1">
    <citation type="submission" date="2024-03" db="EMBL/GenBank/DDBJ databases">
        <authorList>
            <person name="Martinez-Hernandez J."/>
        </authorList>
    </citation>
    <scope>NUCLEOTIDE SEQUENCE [LARGE SCALE GENOMIC DNA]</scope>
</reference>
<keyword evidence="8 12" id="KW-0904">Protein phosphatase</keyword>
<dbReference type="SMART" id="SM00332">
    <property type="entry name" value="PP2Cc"/>
    <property type="match status" value="1"/>
</dbReference>
<comment type="similarity">
    <text evidence="3 12">Belongs to the PP2C family.</text>
</comment>
<evidence type="ECO:0000259" key="13">
    <source>
        <dbReference type="PROSITE" id="PS51746"/>
    </source>
</evidence>
<evidence type="ECO:0000313" key="15">
    <source>
        <dbReference type="Proteomes" id="UP001497480"/>
    </source>
</evidence>
<keyword evidence="6 12" id="KW-0378">Hydrolase</keyword>
<comment type="catalytic activity">
    <reaction evidence="11">
        <text>O-phospho-L-threonyl-[protein] + H2O = L-threonyl-[protein] + phosphate</text>
        <dbReference type="Rhea" id="RHEA:47004"/>
        <dbReference type="Rhea" id="RHEA-COMP:11060"/>
        <dbReference type="Rhea" id="RHEA-COMP:11605"/>
        <dbReference type="ChEBI" id="CHEBI:15377"/>
        <dbReference type="ChEBI" id="CHEBI:30013"/>
        <dbReference type="ChEBI" id="CHEBI:43474"/>
        <dbReference type="ChEBI" id="CHEBI:61977"/>
        <dbReference type="EC" id="3.1.3.16"/>
    </reaction>
</comment>
<organism evidence="14 15">
    <name type="scientific">Lupinus luteus</name>
    <name type="common">European yellow lupine</name>
    <dbReference type="NCBI Taxonomy" id="3873"/>
    <lineage>
        <taxon>Eukaryota</taxon>
        <taxon>Viridiplantae</taxon>
        <taxon>Streptophyta</taxon>
        <taxon>Embryophyta</taxon>
        <taxon>Tracheophyta</taxon>
        <taxon>Spermatophyta</taxon>
        <taxon>Magnoliopsida</taxon>
        <taxon>eudicotyledons</taxon>
        <taxon>Gunneridae</taxon>
        <taxon>Pentapetalae</taxon>
        <taxon>rosids</taxon>
        <taxon>fabids</taxon>
        <taxon>Fabales</taxon>
        <taxon>Fabaceae</taxon>
        <taxon>Papilionoideae</taxon>
        <taxon>50 kb inversion clade</taxon>
        <taxon>genistoids sensu lato</taxon>
        <taxon>core genistoids</taxon>
        <taxon>Genisteae</taxon>
        <taxon>Lupinus</taxon>
    </lineage>
</organism>
<dbReference type="CDD" id="cd00143">
    <property type="entry name" value="PP2Cc"/>
    <property type="match status" value="1"/>
</dbReference>
<keyword evidence="7" id="KW-0460">Magnesium</keyword>
<comment type="cofactor">
    <cofactor evidence="1">
        <name>Mn(2+)</name>
        <dbReference type="ChEBI" id="CHEBI:29035"/>
    </cofactor>
</comment>
<evidence type="ECO:0000256" key="2">
    <source>
        <dbReference type="ARBA" id="ARBA00001946"/>
    </source>
</evidence>
<dbReference type="FunFam" id="3.60.40.10:FF:000020">
    <property type="entry name" value="Probable protein phosphatase 2C 42"/>
    <property type="match status" value="1"/>
</dbReference>
<comment type="catalytic activity">
    <reaction evidence="10">
        <text>O-phospho-L-seryl-[protein] + H2O = L-seryl-[protein] + phosphate</text>
        <dbReference type="Rhea" id="RHEA:20629"/>
        <dbReference type="Rhea" id="RHEA-COMP:9863"/>
        <dbReference type="Rhea" id="RHEA-COMP:11604"/>
        <dbReference type="ChEBI" id="CHEBI:15377"/>
        <dbReference type="ChEBI" id="CHEBI:29999"/>
        <dbReference type="ChEBI" id="CHEBI:43474"/>
        <dbReference type="ChEBI" id="CHEBI:83421"/>
        <dbReference type="EC" id="3.1.3.16"/>
    </reaction>
</comment>
<dbReference type="PROSITE" id="PS51746">
    <property type="entry name" value="PPM_2"/>
    <property type="match status" value="1"/>
</dbReference>
<dbReference type="InterPro" id="IPR000222">
    <property type="entry name" value="PP2C_BS"/>
</dbReference>
<evidence type="ECO:0000256" key="10">
    <source>
        <dbReference type="ARBA" id="ARBA00047761"/>
    </source>
</evidence>
<dbReference type="EC" id="3.1.3.16" evidence="4"/>
<name>A0AAV1X411_LUPLU</name>
<dbReference type="PROSITE" id="PS01032">
    <property type="entry name" value="PPM_1"/>
    <property type="match status" value="1"/>
</dbReference>
<evidence type="ECO:0000256" key="9">
    <source>
        <dbReference type="ARBA" id="ARBA00023211"/>
    </source>
</evidence>
<dbReference type="InterPro" id="IPR015655">
    <property type="entry name" value="PP2C"/>
</dbReference>
<dbReference type="Proteomes" id="UP001497480">
    <property type="component" value="Unassembled WGS sequence"/>
</dbReference>
<evidence type="ECO:0000256" key="8">
    <source>
        <dbReference type="ARBA" id="ARBA00022912"/>
    </source>
</evidence>
<comment type="cofactor">
    <cofactor evidence="2">
        <name>Mg(2+)</name>
        <dbReference type="ChEBI" id="CHEBI:18420"/>
    </cofactor>
</comment>
<evidence type="ECO:0000313" key="14">
    <source>
        <dbReference type="EMBL" id="CAL0316355.1"/>
    </source>
</evidence>
<dbReference type="PANTHER" id="PTHR47992">
    <property type="entry name" value="PROTEIN PHOSPHATASE"/>
    <property type="match status" value="1"/>
</dbReference>
<proteinExistence type="inferred from homology"/>
<evidence type="ECO:0000256" key="6">
    <source>
        <dbReference type="ARBA" id="ARBA00022801"/>
    </source>
</evidence>
<dbReference type="SUPFAM" id="SSF81606">
    <property type="entry name" value="PP2C-like"/>
    <property type="match status" value="1"/>
</dbReference>
<keyword evidence="9" id="KW-0464">Manganese</keyword>
<dbReference type="InterPro" id="IPR001932">
    <property type="entry name" value="PPM-type_phosphatase-like_dom"/>
</dbReference>